<comment type="caution">
    <text evidence="2">The sequence shown here is derived from an EMBL/GenBank/DDBJ whole genome shotgun (WGS) entry which is preliminary data.</text>
</comment>
<keyword evidence="3" id="KW-1185">Reference proteome</keyword>
<feature type="transmembrane region" description="Helical" evidence="1">
    <location>
        <begin position="7"/>
        <end position="23"/>
    </location>
</feature>
<reference evidence="2 3" key="1">
    <citation type="submission" date="2023-08" db="EMBL/GenBank/DDBJ databases">
        <title>Rhodoferax potami sp. nov. and Rhodoferax mekongensis sp. nov., isolated from the Mekong River in Thailand.</title>
        <authorList>
            <person name="Kitikhun S."/>
            <person name="Charoenyingcharoen P."/>
            <person name="Siriarchawattana P."/>
            <person name="Likhitrattanapisal S."/>
            <person name="Nilsakha T."/>
            <person name="Chanpet A."/>
            <person name="Rattanawaree P."/>
            <person name="Ingsriswang S."/>
        </authorList>
    </citation>
    <scope>NUCLEOTIDE SEQUENCE [LARGE SCALE GENOMIC DNA]</scope>
    <source>
        <strain evidence="2 3">TBRC 17660</strain>
    </source>
</reference>
<sequence>MKSKTWAVWLTLTVGALGLHRLYLGRYDVWAKLLPLPTLLGSYGVWRARSFGVDDQGSWLLMPLLGLTLAACALNAIVYGLMSAEKWNQQFNPQAPDAPQGETHWMTVVGLVAALGLGTTVLMATLAFGIQRSFEYQMQPSQSTPPTAEVKKSAD</sequence>
<evidence type="ECO:0000256" key="1">
    <source>
        <dbReference type="SAM" id="Phobius"/>
    </source>
</evidence>
<evidence type="ECO:0000313" key="3">
    <source>
        <dbReference type="Proteomes" id="UP001321700"/>
    </source>
</evidence>
<dbReference type="Proteomes" id="UP001321700">
    <property type="component" value="Unassembled WGS sequence"/>
</dbReference>
<feature type="transmembrane region" description="Helical" evidence="1">
    <location>
        <begin position="104"/>
        <end position="130"/>
    </location>
</feature>
<protein>
    <recommendedName>
        <fullName evidence="4">TM2 domain-containing protein</fullName>
    </recommendedName>
</protein>
<feature type="transmembrane region" description="Helical" evidence="1">
    <location>
        <begin position="58"/>
        <end position="84"/>
    </location>
</feature>
<gene>
    <name evidence="2" type="ORF">RAE19_14930</name>
</gene>
<accession>A0ABU3KRW8</accession>
<keyword evidence="1" id="KW-0812">Transmembrane</keyword>
<dbReference type="RefSeq" id="WP_313875630.1">
    <property type="nucleotide sequence ID" value="NZ_JAVBIK010000001.1"/>
</dbReference>
<dbReference type="EMBL" id="JAVBIK010000001">
    <property type="protein sequence ID" value="MDT7519989.1"/>
    <property type="molecule type" value="Genomic_DNA"/>
</dbReference>
<evidence type="ECO:0000313" key="2">
    <source>
        <dbReference type="EMBL" id="MDT7519989.1"/>
    </source>
</evidence>
<proteinExistence type="predicted"/>
<keyword evidence="1" id="KW-0472">Membrane</keyword>
<evidence type="ECO:0008006" key="4">
    <source>
        <dbReference type="Google" id="ProtNLM"/>
    </source>
</evidence>
<name>A0ABU3KRW8_9BURK</name>
<organism evidence="2 3">
    <name type="scientific">Rhodoferax potami</name>
    <dbReference type="NCBI Taxonomy" id="3068338"/>
    <lineage>
        <taxon>Bacteria</taxon>
        <taxon>Pseudomonadati</taxon>
        <taxon>Pseudomonadota</taxon>
        <taxon>Betaproteobacteria</taxon>
        <taxon>Burkholderiales</taxon>
        <taxon>Comamonadaceae</taxon>
        <taxon>Rhodoferax</taxon>
    </lineage>
</organism>
<keyword evidence="1" id="KW-1133">Transmembrane helix</keyword>